<sequence>MGSGTGLELGPMYFASSEKRLFCNASTGTMHRYVTKPFRRQIFDNVHNLSHPSVKATLKHIATRFHWKYINKDCGLWCKNCNQCQRSKVTLHTKSAAGNFPLPSARFS</sequence>
<accession>A0A4Y2FVT2</accession>
<comment type="caution">
    <text evidence="2">The sequence shown here is derived from an EMBL/GenBank/DDBJ whole genome shotgun (WGS) entry which is preliminary data.</text>
</comment>
<evidence type="ECO:0000313" key="3">
    <source>
        <dbReference type="Proteomes" id="UP000499080"/>
    </source>
</evidence>
<dbReference type="Proteomes" id="UP000499080">
    <property type="component" value="Unassembled WGS sequence"/>
</dbReference>
<gene>
    <name evidence="2" type="ORF">AVEN_15007_1</name>
</gene>
<proteinExistence type="predicted"/>
<dbReference type="AlphaFoldDB" id="A0A4Y2FVT2"/>
<evidence type="ECO:0000259" key="1">
    <source>
        <dbReference type="Pfam" id="PF17921"/>
    </source>
</evidence>
<dbReference type="Pfam" id="PF17921">
    <property type="entry name" value="Integrase_H2C2"/>
    <property type="match status" value="1"/>
</dbReference>
<protein>
    <recommendedName>
        <fullName evidence="1">Integrase zinc-binding domain-containing protein</fullName>
    </recommendedName>
</protein>
<keyword evidence="3" id="KW-1185">Reference proteome</keyword>
<dbReference type="EMBL" id="BGPR01001067">
    <property type="protein sequence ID" value="GBM44479.1"/>
    <property type="molecule type" value="Genomic_DNA"/>
</dbReference>
<organism evidence="2 3">
    <name type="scientific">Araneus ventricosus</name>
    <name type="common">Orbweaver spider</name>
    <name type="synonym">Epeira ventricosa</name>
    <dbReference type="NCBI Taxonomy" id="182803"/>
    <lineage>
        <taxon>Eukaryota</taxon>
        <taxon>Metazoa</taxon>
        <taxon>Ecdysozoa</taxon>
        <taxon>Arthropoda</taxon>
        <taxon>Chelicerata</taxon>
        <taxon>Arachnida</taxon>
        <taxon>Araneae</taxon>
        <taxon>Araneomorphae</taxon>
        <taxon>Entelegynae</taxon>
        <taxon>Araneoidea</taxon>
        <taxon>Araneidae</taxon>
        <taxon>Araneus</taxon>
    </lineage>
</organism>
<feature type="domain" description="Integrase zinc-binding" evidence="1">
    <location>
        <begin position="35"/>
        <end position="89"/>
    </location>
</feature>
<name>A0A4Y2FVT2_ARAVE</name>
<reference evidence="2 3" key="1">
    <citation type="journal article" date="2019" name="Sci. Rep.">
        <title>Orb-weaving spider Araneus ventricosus genome elucidates the spidroin gene catalogue.</title>
        <authorList>
            <person name="Kono N."/>
            <person name="Nakamura H."/>
            <person name="Ohtoshi R."/>
            <person name="Moran D.A.P."/>
            <person name="Shinohara A."/>
            <person name="Yoshida Y."/>
            <person name="Fujiwara M."/>
            <person name="Mori M."/>
            <person name="Tomita M."/>
            <person name="Arakawa K."/>
        </authorList>
    </citation>
    <scope>NUCLEOTIDE SEQUENCE [LARGE SCALE GENOMIC DNA]</scope>
</reference>
<dbReference type="Gene3D" id="1.10.340.70">
    <property type="match status" value="1"/>
</dbReference>
<dbReference type="InterPro" id="IPR041588">
    <property type="entry name" value="Integrase_H2C2"/>
</dbReference>
<dbReference type="OrthoDB" id="422540at2759"/>
<evidence type="ECO:0000313" key="2">
    <source>
        <dbReference type="EMBL" id="GBM44479.1"/>
    </source>
</evidence>